<reference evidence="1 2" key="1">
    <citation type="submission" date="2016-10" db="EMBL/GenBank/DDBJ databases">
        <authorList>
            <person name="de Groot N.N."/>
        </authorList>
    </citation>
    <scope>NUCLEOTIDE SEQUENCE [LARGE SCALE GENOMIC DNA]</scope>
    <source>
        <strain evidence="1 2">D31d</strain>
    </source>
</reference>
<sequence length="641" mass="72523">MDWTLEKIELENFKFFNGPFEFPVRGKNVLLYGENGSGKSSIVWGLYTLMESRRKPVADVQKYFNPGDGQHLRNRYCQPGDPANVRTTFTPLIAGAVPKNYEISLANITTQVAADDFMKYTTAAFDMFNYRMLSEWIYQKNSRDIDLFKGFEKDLFKYLYFRRSYIRVDGTSAAPDGTTAEEWWTYIKSVQLPLTKRGQVNRKTDEYSRFMTLLSDFKAEMEYILMQVEHSANDMLHNDLLLPNISLVVDITDVPFNLLKPGCLKYKDGKVHSPSISVKAHVVDGNVPGWSTDIAHLATFFNESKLTCIGIALRLAISDYKLISTGDVSPVLCIDDLLLSLDMSARIPVIKLLLKKAQNRQLLVFTHDRAFFETMRMLICEKREDGRWCFYEMLEKKNTAAGAAPKPWFHPTQTYRDKAEYHFEKGDYPACANYLRKYCEQQLKRLLPQNLQLVQKTNGEVIQADMSGLIGKLASDFCSLYEISIADLPSVSVYRKRLLNPLSHDDSHTPVFKAELTGAVTEIDRLKSIADSLKTICEGVGHHRDEFAMTVSNGAANETIVFDVMEKWTSVEVAGVRYYKDVKIRVISSTTATVAAQDYDSLRGVFNTVSTALGLNIPPATPPAMESTIINRFSGTALTAI</sequence>
<dbReference type="Gene3D" id="3.40.50.300">
    <property type="entry name" value="P-loop containing nucleotide triphosphate hydrolases"/>
    <property type="match status" value="2"/>
</dbReference>
<name>A0A1H4C5C2_XYLRU</name>
<dbReference type="OrthoDB" id="1023918at2"/>
<dbReference type="SUPFAM" id="SSF52540">
    <property type="entry name" value="P-loop containing nucleoside triphosphate hydrolases"/>
    <property type="match status" value="1"/>
</dbReference>
<accession>A0A1H4C5C2</accession>
<gene>
    <name evidence="1" type="ORF">SAMN05216462_1777</name>
</gene>
<evidence type="ECO:0000313" key="2">
    <source>
        <dbReference type="Proteomes" id="UP000182257"/>
    </source>
</evidence>
<dbReference type="PANTHER" id="PTHR32182:SF0">
    <property type="entry name" value="DNA REPLICATION AND REPAIR PROTEIN RECF"/>
    <property type="match status" value="1"/>
</dbReference>
<organism evidence="1 2">
    <name type="scientific">Xylanibacter ruminicola</name>
    <name type="common">Prevotella ruminicola</name>
    <dbReference type="NCBI Taxonomy" id="839"/>
    <lineage>
        <taxon>Bacteria</taxon>
        <taxon>Pseudomonadati</taxon>
        <taxon>Bacteroidota</taxon>
        <taxon>Bacteroidia</taxon>
        <taxon>Bacteroidales</taxon>
        <taxon>Prevotellaceae</taxon>
        <taxon>Xylanibacter</taxon>
    </lineage>
</organism>
<dbReference type="RefSeq" id="WP_074761138.1">
    <property type="nucleotide sequence ID" value="NZ_FNRF01000003.1"/>
</dbReference>
<dbReference type="EMBL" id="FNRF01000003">
    <property type="protein sequence ID" value="SEA55566.1"/>
    <property type="molecule type" value="Genomic_DNA"/>
</dbReference>
<dbReference type="AlphaFoldDB" id="A0A1H4C5C2"/>
<dbReference type="GO" id="GO:0006302">
    <property type="term" value="P:double-strand break repair"/>
    <property type="evidence" value="ECO:0007669"/>
    <property type="project" value="TreeGrafter"/>
</dbReference>
<evidence type="ECO:0000313" key="1">
    <source>
        <dbReference type="EMBL" id="SEA55566.1"/>
    </source>
</evidence>
<proteinExistence type="predicted"/>
<dbReference type="GO" id="GO:0000731">
    <property type="term" value="P:DNA synthesis involved in DNA repair"/>
    <property type="evidence" value="ECO:0007669"/>
    <property type="project" value="TreeGrafter"/>
</dbReference>
<dbReference type="InterPro" id="IPR027417">
    <property type="entry name" value="P-loop_NTPase"/>
</dbReference>
<protein>
    <recommendedName>
        <fullName evidence="3">RecF/RecN/SMC N terminal domain-containing protein</fullName>
    </recommendedName>
</protein>
<dbReference type="Proteomes" id="UP000182257">
    <property type="component" value="Unassembled WGS sequence"/>
</dbReference>
<dbReference type="PANTHER" id="PTHR32182">
    <property type="entry name" value="DNA REPLICATION AND REPAIR PROTEIN RECF"/>
    <property type="match status" value="1"/>
</dbReference>
<dbReference type="Pfam" id="PF13555">
    <property type="entry name" value="AAA_29"/>
    <property type="match status" value="1"/>
</dbReference>
<evidence type="ECO:0008006" key="3">
    <source>
        <dbReference type="Google" id="ProtNLM"/>
    </source>
</evidence>